<evidence type="ECO:0008006" key="3">
    <source>
        <dbReference type="Google" id="ProtNLM"/>
    </source>
</evidence>
<keyword evidence="1" id="KW-0732">Signal</keyword>
<dbReference type="EMBL" id="HBUF01038600">
    <property type="protein sequence ID" value="CAG6617372.1"/>
    <property type="molecule type" value="Transcribed_RNA"/>
</dbReference>
<evidence type="ECO:0000313" key="2">
    <source>
        <dbReference type="EMBL" id="CAG6617372.1"/>
    </source>
</evidence>
<proteinExistence type="predicted"/>
<feature type="chain" id="PRO_5036261416" description="Cuticle protein" evidence="1">
    <location>
        <begin position="17"/>
        <end position="153"/>
    </location>
</feature>
<accession>A0A8D8M497</accession>
<protein>
    <recommendedName>
        <fullName evidence="3">Cuticle protein</fullName>
    </recommendedName>
</protein>
<name>A0A8D8M497_9HEMI</name>
<dbReference type="AlphaFoldDB" id="A0A8D8M497"/>
<dbReference type="EMBL" id="HBUF01038599">
    <property type="protein sequence ID" value="CAG6617369.1"/>
    <property type="molecule type" value="Transcribed_RNA"/>
</dbReference>
<sequence>MKFAVAFVAFLACASASYAPYYAAPAYPAYAGAYAHYPAADIKVLPSGFLADTPEVAHAKAAHEVAKGYVAAAAAASPDYDSYYQGYAAPRYYAAPSAGPYAYDYATPYAGYAPYKGSYYSGPLADIKVLPNGFVADTPEVAYAKASHEVAKG</sequence>
<evidence type="ECO:0000256" key="1">
    <source>
        <dbReference type="SAM" id="SignalP"/>
    </source>
</evidence>
<organism evidence="2">
    <name type="scientific">Cacopsylla melanoneura</name>
    <dbReference type="NCBI Taxonomy" id="428564"/>
    <lineage>
        <taxon>Eukaryota</taxon>
        <taxon>Metazoa</taxon>
        <taxon>Ecdysozoa</taxon>
        <taxon>Arthropoda</taxon>
        <taxon>Hexapoda</taxon>
        <taxon>Insecta</taxon>
        <taxon>Pterygota</taxon>
        <taxon>Neoptera</taxon>
        <taxon>Paraneoptera</taxon>
        <taxon>Hemiptera</taxon>
        <taxon>Sternorrhyncha</taxon>
        <taxon>Psylloidea</taxon>
        <taxon>Psyllidae</taxon>
        <taxon>Psyllinae</taxon>
        <taxon>Cacopsylla</taxon>
    </lineage>
</organism>
<feature type="signal peptide" evidence="1">
    <location>
        <begin position="1"/>
        <end position="16"/>
    </location>
</feature>
<reference evidence="2" key="1">
    <citation type="submission" date="2021-05" db="EMBL/GenBank/DDBJ databases">
        <authorList>
            <person name="Alioto T."/>
            <person name="Alioto T."/>
            <person name="Gomez Garrido J."/>
        </authorList>
    </citation>
    <scope>NUCLEOTIDE SEQUENCE</scope>
</reference>